<name>A0A9D2IIE0_9FIRM</name>
<dbReference type="Proteomes" id="UP000824025">
    <property type="component" value="Unassembled WGS sequence"/>
</dbReference>
<organism evidence="3 4">
    <name type="scientific">Candidatus Borkfalkia avicola</name>
    <dbReference type="NCBI Taxonomy" id="2838503"/>
    <lineage>
        <taxon>Bacteria</taxon>
        <taxon>Bacillati</taxon>
        <taxon>Bacillota</taxon>
        <taxon>Clostridia</taxon>
        <taxon>Christensenellales</taxon>
        <taxon>Christensenellaceae</taxon>
        <taxon>Candidatus Borkfalkia</taxon>
    </lineage>
</organism>
<comment type="caution">
    <text evidence="3">The sequence shown here is derived from an EMBL/GenBank/DDBJ whole genome shotgun (WGS) entry which is preliminary data.</text>
</comment>
<dbReference type="InterPro" id="IPR019734">
    <property type="entry name" value="TPR_rpt"/>
</dbReference>
<accession>A0A9D2IIE0</accession>
<evidence type="ECO:0000313" key="4">
    <source>
        <dbReference type="Proteomes" id="UP000824025"/>
    </source>
</evidence>
<dbReference type="EMBL" id="DXCF01000021">
    <property type="protein sequence ID" value="HIZ09686.1"/>
    <property type="molecule type" value="Genomic_DNA"/>
</dbReference>
<feature type="repeat" description="TPR" evidence="1">
    <location>
        <begin position="64"/>
        <end position="97"/>
    </location>
</feature>
<keyword evidence="2" id="KW-1133">Transmembrane helix</keyword>
<evidence type="ECO:0000256" key="2">
    <source>
        <dbReference type="SAM" id="Phobius"/>
    </source>
</evidence>
<dbReference type="InterPro" id="IPR011990">
    <property type="entry name" value="TPR-like_helical_dom_sf"/>
</dbReference>
<keyword evidence="2" id="KW-0472">Membrane</keyword>
<dbReference type="Pfam" id="PF13428">
    <property type="entry name" value="TPR_14"/>
    <property type="match status" value="1"/>
</dbReference>
<dbReference type="AlphaFoldDB" id="A0A9D2IIE0"/>
<reference evidence="3" key="2">
    <citation type="submission" date="2021-04" db="EMBL/GenBank/DDBJ databases">
        <authorList>
            <person name="Gilroy R."/>
        </authorList>
    </citation>
    <scope>NUCLEOTIDE SEQUENCE</scope>
    <source>
        <strain evidence="3">CHK192-19661</strain>
    </source>
</reference>
<gene>
    <name evidence="3" type="ORF">H9726_04270</name>
</gene>
<proteinExistence type="predicted"/>
<dbReference type="Gene3D" id="1.25.40.10">
    <property type="entry name" value="Tetratricopeptide repeat domain"/>
    <property type="match status" value="1"/>
</dbReference>
<dbReference type="SUPFAM" id="SSF48452">
    <property type="entry name" value="TPR-like"/>
    <property type="match status" value="1"/>
</dbReference>
<keyword evidence="2" id="KW-0812">Transmembrane</keyword>
<feature type="transmembrane region" description="Helical" evidence="2">
    <location>
        <begin position="172"/>
        <end position="192"/>
    </location>
</feature>
<dbReference type="PROSITE" id="PS50005">
    <property type="entry name" value="TPR"/>
    <property type="match status" value="1"/>
</dbReference>
<evidence type="ECO:0000256" key="1">
    <source>
        <dbReference type="PROSITE-ProRule" id="PRU00339"/>
    </source>
</evidence>
<keyword evidence="1" id="KW-0802">TPR repeat</keyword>
<protein>
    <submittedName>
        <fullName evidence="3">Tetratricopeptide repeat protein</fullName>
    </submittedName>
</protein>
<dbReference type="SMART" id="SM00028">
    <property type="entry name" value="TPR"/>
    <property type="match status" value="1"/>
</dbReference>
<reference evidence="3" key="1">
    <citation type="journal article" date="2021" name="PeerJ">
        <title>Extensive microbial diversity within the chicken gut microbiome revealed by metagenomics and culture.</title>
        <authorList>
            <person name="Gilroy R."/>
            <person name="Ravi A."/>
            <person name="Getino M."/>
            <person name="Pursley I."/>
            <person name="Horton D.L."/>
            <person name="Alikhan N.F."/>
            <person name="Baker D."/>
            <person name="Gharbi K."/>
            <person name="Hall N."/>
            <person name="Watson M."/>
            <person name="Adriaenssens E.M."/>
            <person name="Foster-Nyarko E."/>
            <person name="Jarju S."/>
            <person name="Secka A."/>
            <person name="Antonio M."/>
            <person name="Oren A."/>
            <person name="Chaudhuri R.R."/>
            <person name="La Ragione R."/>
            <person name="Hildebrand F."/>
            <person name="Pallen M.J."/>
        </authorList>
    </citation>
    <scope>NUCLEOTIDE SEQUENCE</scope>
    <source>
        <strain evidence="3">CHK192-19661</strain>
    </source>
</reference>
<sequence>MALISAKCPHCGADIRVNEGSKSGVCEFCGATFVTQDAVTNYTVNNNYNTVQYITKTAASAAEAGEYIRRGDVLLSLGEFGRAEEAYLRAVELEPADWRGWFGMVKTRTKNFTDYEDTSHAALYDKARKVAPKEASEAMSRLYEPYSNVCSYFGEQKAKSLKQVKRGNKVKTAAIVAVIVTVALIAVCAVVMNL</sequence>
<evidence type="ECO:0000313" key="3">
    <source>
        <dbReference type="EMBL" id="HIZ09686.1"/>
    </source>
</evidence>